<dbReference type="AlphaFoldDB" id="A0A8S3SJS3"/>
<evidence type="ECO:0000313" key="3">
    <source>
        <dbReference type="Proteomes" id="UP000683360"/>
    </source>
</evidence>
<dbReference type="Proteomes" id="UP000683360">
    <property type="component" value="Unassembled WGS sequence"/>
</dbReference>
<gene>
    <name evidence="2" type="ORF">MEDL_34441</name>
</gene>
<proteinExistence type="predicted"/>
<feature type="compositionally biased region" description="Basic and acidic residues" evidence="1">
    <location>
        <begin position="217"/>
        <end position="227"/>
    </location>
</feature>
<feature type="compositionally biased region" description="Polar residues" evidence="1">
    <location>
        <begin position="591"/>
        <end position="601"/>
    </location>
</feature>
<protein>
    <submittedName>
        <fullName evidence="2">Uncharacterized protein</fullName>
    </submittedName>
</protein>
<evidence type="ECO:0000256" key="1">
    <source>
        <dbReference type="SAM" id="MobiDB-lite"/>
    </source>
</evidence>
<feature type="compositionally biased region" description="Basic residues" evidence="1">
    <location>
        <begin position="611"/>
        <end position="623"/>
    </location>
</feature>
<organism evidence="2 3">
    <name type="scientific">Mytilus edulis</name>
    <name type="common">Blue mussel</name>
    <dbReference type="NCBI Taxonomy" id="6550"/>
    <lineage>
        <taxon>Eukaryota</taxon>
        <taxon>Metazoa</taxon>
        <taxon>Spiralia</taxon>
        <taxon>Lophotrochozoa</taxon>
        <taxon>Mollusca</taxon>
        <taxon>Bivalvia</taxon>
        <taxon>Autobranchia</taxon>
        <taxon>Pteriomorphia</taxon>
        <taxon>Mytilida</taxon>
        <taxon>Mytiloidea</taxon>
        <taxon>Mytilidae</taxon>
        <taxon>Mytilinae</taxon>
        <taxon>Mytilus</taxon>
    </lineage>
</organism>
<sequence length="928" mass="104487">MDKSEEADENKYTELTEKWNVKITKAPTSEISKLLPLFYPANQKRERYITEAFDSLEFDVADVETLSTSKEQLWNAISCLHGSTSKVKSTKLKRDASETRKEVVLTVEKFMSKINILLLSLIRTKQIPDSLYVDVFMSFLDIFRIQGIPGEVFNRKTLVAGEIFSQHPGYYLLPQNTADLCLNTIGILSYSPDNLQKSSSKEKICKESTKASSPKSTLKDLSNDKNIDSFAQTPSTSSSIPGKIQPATCNASKPVRKSGCMIGESGPPLDQSVNAGSTSDTYGMYCHIRKRTVEGRIKIPAVKLSPNGVINKIPIIITLAPDEPVTEGSNEVTQKQQEFVGRSIDPSFKAPGRKLNIPKRLFSGVRSAIEQEFPSFLQQNPKPGFSKGPLPIIVSTPEATEADIKRKKIISESLENNKKENMHNSDGTQSYSSAQHVIVCKYQEPLDSFECSKLTSAHQSQTEDTKNEDMDVTPCISESLVEDNRSHNDTVIKESNFSIMSDNRQNDNCTLDDIPGSEHIRNSAGSNKNTSSKVIDNHVVNYATVFQPNACLYNKTNCKILSQTQRECQISSSSSDMGIQDFIMRIEDSKNGSTQNQSNEMSVLEKTKQERTRKKRKRYRKRPNQLDISCVQQAQPIQHNNNLSQKHKNEKRRKKVNKIKTDENKGKERISSDSGMADLNFHGKFDGAHVCVSTSSFPQNYLEETNTVFSSSGGHNKTDIFTATPQNSVYSVKLNSEFISSNDEWQCNQFKIDNIDAEDCMQTHKSKQKTFARMKTVEWLLQQPLCVPDTSEAFTMLDTPQKDVTVGEYPEQIFTNDYTKDFVNNIVDTNYNATKPLYSYIPDEFIRSLLLEWPHTKTKPVSVGFILHKTRVVVVSLEMCHDHFEHLTIDGVMNADDEAVVRYSSPFDLLNTKDRTSLCKVLSRIGVE</sequence>
<feature type="compositionally biased region" description="Basic residues" evidence="1">
    <location>
        <begin position="645"/>
        <end position="658"/>
    </location>
</feature>
<name>A0A8S3SJS3_MYTED</name>
<comment type="caution">
    <text evidence="2">The sequence shown here is derived from an EMBL/GenBank/DDBJ whole genome shotgun (WGS) entry which is preliminary data.</text>
</comment>
<keyword evidence="3" id="KW-1185">Reference proteome</keyword>
<feature type="compositionally biased region" description="Polar residues" evidence="1">
    <location>
        <begin position="229"/>
        <end position="240"/>
    </location>
</feature>
<dbReference type="EMBL" id="CAJPWZ010001674">
    <property type="protein sequence ID" value="CAG2221084.1"/>
    <property type="molecule type" value="Genomic_DNA"/>
</dbReference>
<feature type="region of interest" description="Disordered" evidence="1">
    <location>
        <begin position="590"/>
        <end position="675"/>
    </location>
</feature>
<feature type="compositionally biased region" description="Basic and acidic residues" evidence="1">
    <location>
        <begin position="199"/>
        <end position="209"/>
    </location>
</feature>
<feature type="compositionally biased region" description="Polar residues" evidence="1">
    <location>
        <begin position="626"/>
        <end position="644"/>
    </location>
</feature>
<dbReference type="OrthoDB" id="6120937at2759"/>
<reference evidence="2" key="1">
    <citation type="submission" date="2021-03" db="EMBL/GenBank/DDBJ databases">
        <authorList>
            <person name="Bekaert M."/>
        </authorList>
    </citation>
    <scope>NUCLEOTIDE SEQUENCE</scope>
</reference>
<feature type="region of interest" description="Disordered" evidence="1">
    <location>
        <begin position="199"/>
        <end position="253"/>
    </location>
</feature>
<accession>A0A8S3SJS3</accession>
<evidence type="ECO:0000313" key="2">
    <source>
        <dbReference type="EMBL" id="CAG2221084.1"/>
    </source>
</evidence>
<feature type="compositionally biased region" description="Basic and acidic residues" evidence="1">
    <location>
        <begin position="659"/>
        <end position="671"/>
    </location>
</feature>